<evidence type="ECO:0000313" key="10">
    <source>
        <dbReference type="RefSeq" id="XP_035440775.2"/>
    </source>
</evidence>
<keyword evidence="3" id="KW-0862">Zinc</keyword>
<dbReference type="CDD" id="cd19757">
    <property type="entry name" value="Bbox1"/>
    <property type="match status" value="1"/>
</dbReference>
<dbReference type="Gene3D" id="3.30.160.60">
    <property type="entry name" value="Classic Zinc Finger"/>
    <property type="match status" value="1"/>
</dbReference>
<feature type="region of interest" description="Disordered" evidence="5">
    <location>
        <begin position="410"/>
        <end position="468"/>
    </location>
</feature>
<reference evidence="10" key="1">
    <citation type="submission" date="2025-08" db="UniProtKB">
        <authorList>
            <consortium name="RefSeq"/>
        </authorList>
    </citation>
    <scope>IDENTIFICATION</scope>
    <source>
        <tissue evidence="10">Whole larval tissue</tissue>
    </source>
</reference>
<keyword evidence="1" id="KW-0479">Metal-binding</keyword>
<dbReference type="GO" id="GO:0008270">
    <property type="term" value="F:zinc ion binding"/>
    <property type="evidence" value="ECO:0007669"/>
    <property type="project" value="UniProtKB-KW"/>
</dbReference>
<dbReference type="InterPro" id="IPR002999">
    <property type="entry name" value="Tudor"/>
</dbReference>
<feature type="compositionally biased region" description="Basic and acidic residues" evidence="5">
    <location>
        <begin position="1220"/>
        <end position="1229"/>
    </location>
</feature>
<dbReference type="Gene3D" id="2.30.30.140">
    <property type="match status" value="5"/>
</dbReference>
<organism evidence="9 10">
    <name type="scientific">Spodoptera frugiperda</name>
    <name type="common">Fall armyworm</name>
    <dbReference type="NCBI Taxonomy" id="7108"/>
    <lineage>
        <taxon>Eukaryota</taxon>
        <taxon>Metazoa</taxon>
        <taxon>Ecdysozoa</taxon>
        <taxon>Arthropoda</taxon>
        <taxon>Hexapoda</taxon>
        <taxon>Insecta</taxon>
        <taxon>Pterygota</taxon>
        <taxon>Neoptera</taxon>
        <taxon>Endopterygota</taxon>
        <taxon>Lepidoptera</taxon>
        <taxon>Glossata</taxon>
        <taxon>Ditrysia</taxon>
        <taxon>Noctuoidea</taxon>
        <taxon>Noctuidae</taxon>
        <taxon>Amphipyrinae</taxon>
        <taxon>Spodoptera</taxon>
    </lineage>
</organism>
<dbReference type="Gene3D" id="3.30.40.10">
    <property type="entry name" value="Zinc/RING finger domain, C3HC4 (zinc finger)"/>
    <property type="match status" value="1"/>
</dbReference>
<feature type="compositionally biased region" description="Pro residues" evidence="5">
    <location>
        <begin position="413"/>
        <end position="424"/>
    </location>
</feature>
<dbReference type="PANTHER" id="PTHR16442">
    <property type="entry name" value="RING FINGER PROTEIN 17"/>
    <property type="match status" value="1"/>
</dbReference>
<evidence type="ECO:0000256" key="4">
    <source>
        <dbReference type="PROSITE-ProRule" id="PRU00024"/>
    </source>
</evidence>
<dbReference type="PROSITE" id="PS50089">
    <property type="entry name" value="ZF_RING_2"/>
    <property type="match status" value="1"/>
</dbReference>
<feature type="domain" description="Tudor" evidence="8">
    <location>
        <begin position="1032"/>
        <end position="1090"/>
    </location>
</feature>
<dbReference type="PROSITE" id="PS50304">
    <property type="entry name" value="TUDOR"/>
    <property type="match status" value="4"/>
</dbReference>
<protein>
    <submittedName>
        <fullName evidence="10">RING finger protein 17</fullName>
    </submittedName>
</protein>
<feature type="region of interest" description="Disordered" evidence="5">
    <location>
        <begin position="1220"/>
        <end position="1256"/>
    </location>
</feature>
<sequence length="1719" mass="196239">MDDDIKKFCPNCSQLYNLQLNPSSRPQGNLPLFLPCGHSMCENCIVNIAKCQEPIECKVCLCDADVKINDMNAFLRDKNVLFSKFPINVQMVGELAVSRMKDSYSPHEKPEDDFFIDLKALLNSAAEQGNCVECDVATSKMCKECVTILCDACFNKTHKNYIVFKNHVLQSIETTMLPSTCKQHLQKPLDYYCKDCKKCLCTDCMILGGDKSCKNHEVVSLQEINETFLEELVEISPKVDETYRRLTKTAVDIGYLLYNFQNDSGSAKDLTVILASVEQHFSKLFSIIQKHKEEIVNIILYLKFSEKNSLQRAKSDIANSIKKANNVLDLIAIATDTKNIKKINLPALLEEAKEILNVPWYLDKKESDKEPLKVTVNEDLCTLVSDYLHLEGNVKSVYKMYSTAELSDDVEIPPAPAKPVMPPELPKDARLSKPNKPKPEPAKPPALFTNAPRYRSKSGSVSSMNSSCSEKSNRSYIVKNQYQQQPIVQPVAPFEENQHPQQLSEGAQELIYVTHIVNPHNFFVQRACFQRLVKEMVREFRNAVSFAKPSVNHIAPGKTYLAFNKADNMWQRCRVLGIDMSNKNPIVQVFCFDFGSIEFVSADKLRLLPPSKIQSPYPLAINCSLANCVPITGNWTSDDSFLIQHIIDNKQAVLHVRNIIPISNVDFKLDCDVITFENGVSVAHALVFHERAKMPNPKLWYPKIKGVQETPKLYNSSDLKSEEEVYITHVVHPDKFYVRKHHHQEVYDRITEELEQEYNLASTAGTVFLPEIGKVYAVNLEKCQENVSAAQWARGVVTELPGHKRVRVRLPDCGSSLLLHWSSLRYLQTKFTTLSALAIECHLAGITPPNRQWSAVSCEFLKKYKGTLLEVRIEDNRNKGRQNRKDRGSVGVILYDKTDPENLVCINNEMIKYKFGVSFGINKFSAAPPEELVVTNKLPVLEPKPSKPQKNKITILKKETEEKVKSPESIDDKDLLAKDKGPLRLEAKVLNYQSPSHIYISLVHQQKTFNELFEKMQKYYSNKNNKNKQKEDWKVGDRCSTLCQQSQTWRRAIIMELKDSNVKLFYSDFACIETVPISSLKELTPEFSKIGDAAIKCHLCGIMPAVGDEWPLITKEYLKELLDAYKRIFVTKMGTFKDKSMPIQLWVYHTVQGGALEPNKSTWRCLNEKILEQGLCVPDQSQVVPTENNAEDSQDMLSFLNITGSVNEWLLLEPMPMKPLEKEKVDSRSKTNSPTPSQEDEDNYSSTKEDPSPSNVMYITDWLPPEPLNCREFTALPTYIDNDGIIYLHDIRQQDTLDLIRKALDVRFKGPDPKAKYTKWSVGEPCVALFFLDNRYYRGRVIEVDRDNSTCIIHYIDYGNEETCSFENLRKSVPLHQIPTQAHKCMLSRIRPVGKQWDRQTLDYIHKSIVEKQCFVKVVGDAVNGVIPIELKYDKLWINDHLVDFELAEYKDGTKAPVMKYCPVKKNKEIIQEDTIQYDSGPDYIAVDDQDTDQLSSCQNSFDASSLKAADWNKLMENEQSATDGKFLTFPKHSDDEYMCNIALINDVNTLELSIVWDEDTSRVYEQMFEEIQSESMNMSPLDGIFENKACIAVFPEDGRWYRAVILQYSEKKGRVKVRYVDYGNIEIISLADTREICEELVKLPPATISAKLFGVRLNPDTDISVITQNYAQVFLDKGPFQVNIKGYDGPVPLVEIRYENSDLVYKKLIEDNIFIKCD</sequence>
<dbReference type="InterPro" id="IPR013083">
    <property type="entry name" value="Znf_RING/FYVE/PHD"/>
</dbReference>
<feature type="compositionally biased region" description="Basic and acidic residues" evidence="5">
    <location>
        <begin position="425"/>
        <end position="441"/>
    </location>
</feature>
<proteinExistence type="predicted"/>
<dbReference type="SUPFAM" id="SSF57845">
    <property type="entry name" value="B-box zinc-binding domain"/>
    <property type="match status" value="1"/>
</dbReference>
<evidence type="ECO:0000256" key="3">
    <source>
        <dbReference type="ARBA" id="ARBA00022833"/>
    </source>
</evidence>
<feature type="domain" description="Tudor" evidence="8">
    <location>
        <begin position="553"/>
        <end position="615"/>
    </location>
</feature>
<dbReference type="Pfam" id="PF00567">
    <property type="entry name" value="TUDOR"/>
    <property type="match status" value="5"/>
</dbReference>
<dbReference type="CDD" id="cd19756">
    <property type="entry name" value="Bbox2"/>
    <property type="match status" value="1"/>
</dbReference>
<feature type="domain" description="RING-type" evidence="6">
    <location>
        <begin position="9"/>
        <end position="60"/>
    </location>
</feature>
<dbReference type="SMART" id="SM00336">
    <property type="entry name" value="BBOX"/>
    <property type="match status" value="2"/>
</dbReference>
<dbReference type="InterPro" id="IPR017907">
    <property type="entry name" value="Znf_RING_CS"/>
</dbReference>
<evidence type="ECO:0000259" key="8">
    <source>
        <dbReference type="PROSITE" id="PS50304"/>
    </source>
</evidence>
<dbReference type="InterPro" id="IPR035437">
    <property type="entry name" value="SNase_OB-fold_sf"/>
</dbReference>
<dbReference type="Proteomes" id="UP000829999">
    <property type="component" value="Chromosome 30"/>
</dbReference>
<dbReference type="FunFam" id="2.30.30.140:FF:000018">
    <property type="entry name" value="Serine/threonine-protein kinase 31"/>
    <property type="match status" value="1"/>
</dbReference>
<keyword evidence="9" id="KW-1185">Reference proteome</keyword>
<dbReference type="GO" id="GO:0005737">
    <property type="term" value="C:cytoplasm"/>
    <property type="evidence" value="ECO:0007669"/>
    <property type="project" value="UniProtKB-ARBA"/>
</dbReference>
<dbReference type="CTD" id="42236"/>
<dbReference type="GeneID" id="118269664"/>
<evidence type="ECO:0000256" key="5">
    <source>
        <dbReference type="SAM" id="MobiDB-lite"/>
    </source>
</evidence>
<dbReference type="Pfam" id="PF00643">
    <property type="entry name" value="zf-B_box"/>
    <property type="match status" value="1"/>
</dbReference>
<name>A0A9R0D5I7_SPOFR</name>
<feature type="domain" description="Tudor" evidence="8">
    <location>
        <begin position="1319"/>
        <end position="1379"/>
    </location>
</feature>
<dbReference type="OrthoDB" id="5800423at2759"/>
<dbReference type="Gene3D" id="2.40.50.90">
    <property type="match status" value="4"/>
</dbReference>
<dbReference type="PANTHER" id="PTHR16442:SF1">
    <property type="entry name" value="RING FINGER PROTEIN 17"/>
    <property type="match status" value="1"/>
</dbReference>
<keyword evidence="2 4" id="KW-0863">Zinc-finger</keyword>
<feature type="domain" description="B box-type" evidence="7">
    <location>
        <begin position="181"/>
        <end position="221"/>
    </location>
</feature>
<dbReference type="SMART" id="SM00333">
    <property type="entry name" value="TUDOR"/>
    <property type="match status" value="5"/>
</dbReference>
<dbReference type="InterPro" id="IPR000315">
    <property type="entry name" value="Znf_B-box"/>
</dbReference>
<gene>
    <name evidence="10" type="primary">LOC118269664</name>
</gene>
<evidence type="ECO:0000259" key="6">
    <source>
        <dbReference type="PROSITE" id="PS50089"/>
    </source>
</evidence>
<evidence type="ECO:0000256" key="1">
    <source>
        <dbReference type="ARBA" id="ARBA00022723"/>
    </source>
</evidence>
<dbReference type="PROSITE" id="PS50119">
    <property type="entry name" value="ZF_BBOX"/>
    <property type="match status" value="1"/>
</dbReference>
<dbReference type="InterPro" id="IPR001841">
    <property type="entry name" value="Znf_RING"/>
</dbReference>
<feature type="compositionally biased region" description="Low complexity" evidence="5">
    <location>
        <begin position="457"/>
        <end position="468"/>
    </location>
</feature>
<dbReference type="PROSITE" id="PS00518">
    <property type="entry name" value="ZF_RING_1"/>
    <property type="match status" value="1"/>
</dbReference>
<dbReference type="SMART" id="SM00184">
    <property type="entry name" value="RING"/>
    <property type="match status" value="1"/>
</dbReference>
<evidence type="ECO:0000259" key="7">
    <source>
        <dbReference type="PROSITE" id="PS50119"/>
    </source>
</evidence>
<evidence type="ECO:0000256" key="2">
    <source>
        <dbReference type="ARBA" id="ARBA00022771"/>
    </source>
</evidence>
<dbReference type="CDD" id="cd20379">
    <property type="entry name" value="Tudor_dTUD-like"/>
    <property type="match status" value="2"/>
</dbReference>
<dbReference type="SUPFAM" id="SSF63748">
    <property type="entry name" value="Tudor/PWWP/MBT"/>
    <property type="match status" value="5"/>
</dbReference>
<dbReference type="RefSeq" id="XP_035440775.2">
    <property type="nucleotide sequence ID" value="XM_035584882.2"/>
</dbReference>
<accession>A0A9R0D5I7</accession>
<feature type="domain" description="Tudor" evidence="8">
    <location>
        <begin position="1584"/>
        <end position="1644"/>
    </location>
</feature>
<evidence type="ECO:0000313" key="9">
    <source>
        <dbReference type="Proteomes" id="UP000829999"/>
    </source>
</evidence>